<evidence type="ECO:0000256" key="2">
    <source>
        <dbReference type="ARBA" id="ARBA00022475"/>
    </source>
</evidence>
<feature type="transmembrane region" description="Helical" evidence="6">
    <location>
        <begin position="53"/>
        <end position="70"/>
    </location>
</feature>
<keyword evidence="2" id="KW-1003">Cell membrane</keyword>
<feature type="transmembrane region" description="Helical" evidence="6">
    <location>
        <begin position="490"/>
        <end position="510"/>
    </location>
</feature>
<dbReference type="InterPro" id="IPR024923">
    <property type="entry name" value="PG_synth_SpoVB"/>
</dbReference>
<gene>
    <name evidence="7" type="ORF">R4146_06990</name>
</gene>
<accession>A0ABU8SNS4</accession>
<organism evidence="7 8">
    <name type="scientific">Nicoliella lavandulae</name>
    <dbReference type="NCBI Taxonomy" id="3082954"/>
    <lineage>
        <taxon>Bacteria</taxon>
        <taxon>Bacillati</taxon>
        <taxon>Bacillota</taxon>
        <taxon>Bacilli</taxon>
        <taxon>Lactobacillales</taxon>
        <taxon>Lactobacillaceae</taxon>
        <taxon>Nicoliella</taxon>
    </lineage>
</organism>
<reference evidence="7 8" key="1">
    <citation type="submission" date="2023-10" db="EMBL/GenBank/DDBJ databases">
        <title>Nicoliella lavandulae sp. nov. isolated from Lavandula angustifolia flowers.</title>
        <authorList>
            <person name="Alcantara C."/>
            <person name="Zuniga M."/>
            <person name="Landete J.M."/>
            <person name="Monedero V."/>
        </authorList>
    </citation>
    <scope>NUCLEOTIDE SEQUENCE [LARGE SCALE GENOMIC DNA]</scope>
    <source>
        <strain evidence="7 8">Es01</strain>
    </source>
</reference>
<feature type="transmembrane region" description="Helical" evidence="6">
    <location>
        <begin position="458"/>
        <end position="478"/>
    </location>
</feature>
<dbReference type="PANTHER" id="PTHR30250">
    <property type="entry name" value="PST FAMILY PREDICTED COLANIC ACID TRANSPORTER"/>
    <property type="match status" value="1"/>
</dbReference>
<dbReference type="EMBL" id="JAWMWH010000003">
    <property type="protein sequence ID" value="MEJ6400887.1"/>
    <property type="molecule type" value="Genomic_DNA"/>
</dbReference>
<feature type="transmembrane region" description="Helical" evidence="6">
    <location>
        <begin position="426"/>
        <end position="446"/>
    </location>
</feature>
<comment type="subcellular location">
    <subcellularLocation>
        <location evidence="1">Cell membrane</location>
        <topology evidence="1">Multi-pass membrane protein</topology>
    </subcellularLocation>
</comment>
<feature type="transmembrane region" description="Helical" evidence="6">
    <location>
        <begin position="12"/>
        <end position="33"/>
    </location>
</feature>
<evidence type="ECO:0000256" key="5">
    <source>
        <dbReference type="ARBA" id="ARBA00023136"/>
    </source>
</evidence>
<evidence type="ECO:0000256" key="4">
    <source>
        <dbReference type="ARBA" id="ARBA00022989"/>
    </source>
</evidence>
<feature type="transmembrane region" description="Helical" evidence="6">
    <location>
        <begin position="240"/>
        <end position="264"/>
    </location>
</feature>
<dbReference type="Proteomes" id="UP001370590">
    <property type="component" value="Unassembled WGS sequence"/>
</dbReference>
<protein>
    <submittedName>
        <fullName evidence="7">Polysaccharide biosynthesis protein</fullName>
    </submittedName>
</protein>
<keyword evidence="4 6" id="KW-1133">Transmembrane helix</keyword>
<feature type="transmembrane region" description="Helical" evidence="6">
    <location>
        <begin position="191"/>
        <end position="213"/>
    </location>
</feature>
<evidence type="ECO:0000256" key="1">
    <source>
        <dbReference type="ARBA" id="ARBA00004651"/>
    </source>
</evidence>
<evidence type="ECO:0000313" key="8">
    <source>
        <dbReference type="Proteomes" id="UP001370590"/>
    </source>
</evidence>
<feature type="transmembrane region" description="Helical" evidence="6">
    <location>
        <begin position="339"/>
        <end position="362"/>
    </location>
</feature>
<name>A0ABU8SNS4_9LACO</name>
<feature type="transmembrane region" description="Helical" evidence="6">
    <location>
        <begin position="368"/>
        <end position="390"/>
    </location>
</feature>
<feature type="transmembrane region" description="Helical" evidence="6">
    <location>
        <begin position="126"/>
        <end position="146"/>
    </location>
</feature>
<feature type="transmembrane region" description="Helical" evidence="6">
    <location>
        <begin position="298"/>
        <end position="318"/>
    </location>
</feature>
<evidence type="ECO:0000256" key="3">
    <source>
        <dbReference type="ARBA" id="ARBA00022692"/>
    </source>
</evidence>
<comment type="caution">
    <text evidence="7">The sequence shown here is derived from an EMBL/GenBank/DDBJ whole genome shotgun (WGS) entry which is preliminary data.</text>
</comment>
<sequence length="529" mass="58580">MNKKMLSGSFWLSVSSILSKVLGIVYLIPWLIMLGSYSNQLNAQAIFNASYNPYGLLIAVGTAGLPSVIARRVSALNSRNQYLDSAYITKLALIIMLIAGVACGIVLYLLAPIIAAGTPVNSIDQAVTSIRMLVPAIILIPSMSMVRGWFQGHNDLKPYGISQLWEQLARALFIIGATFVIVKVLHMNYIIAVYFSVFGAFIGSLTSYLYLFFYGRKQLGSYREQMADSKPRSLNNITKAIMGLWYSSIPFVLVGSCITISQFIDQVFFKQVLVGVNHLSAEYVNYLYTVSSANPSKITVMVISLATSVSETSLPLFAELHAKRDRAGIKKLLIENYRLLLLFLLPIVIIAGFAAGPLYTILFTHDSVGSYFLVQNIIQSIFLGLAVNALTLLQSVHASRKAVLYMLIGIIIKLALQFPLLKALGANGAIIATDVAFVIILLLGYHRLNRFYGVSLKPLMPIIFINSCLTIILAIYHVTLQNDFNPMDRFSSFIYLAFYGIITVTIYLTFTIKTGMLKDIFGIELNQRK</sequence>
<dbReference type="InterPro" id="IPR002797">
    <property type="entry name" value="Polysacc_synth"/>
</dbReference>
<feature type="transmembrane region" description="Helical" evidence="6">
    <location>
        <begin position="402"/>
        <end position="420"/>
    </location>
</feature>
<feature type="transmembrane region" description="Helical" evidence="6">
    <location>
        <begin position="167"/>
        <end position="185"/>
    </location>
</feature>
<dbReference type="CDD" id="cd13124">
    <property type="entry name" value="MATE_SpoVB_like"/>
    <property type="match status" value="1"/>
</dbReference>
<dbReference type="InterPro" id="IPR050833">
    <property type="entry name" value="Poly_Biosynth_Transport"/>
</dbReference>
<feature type="transmembrane region" description="Helical" evidence="6">
    <location>
        <begin position="91"/>
        <end position="114"/>
    </location>
</feature>
<evidence type="ECO:0000256" key="6">
    <source>
        <dbReference type="SAM" id="Phobius"/>
    </source>
</evidence>
<dbReference type="Pfam" id="PF01943">
    <property type="entry name" value="Polysacc_synt"/>
    <property type="match status" value="1"/>
</dbReference>
<dbReference type="RefSeq" id="WP_339960741.1">
    <property type="nucleotide sequence ID" value="NZ_JAWMWH010000003.1"/>
</dbReference>
<evidence type="ECO:0000313" key="7">
    <source>
        <dbReference type="EMBL" id="MEJ6400887.1"/>
    </source>
</evidence>
<dbReference type="PANTHER" id="PTHR30250:SF21">
    <property type="entry name" value="LIPID II FLIPPASE MURJ"/>
    <property type="match status" value="1"/>
</dbReference>
<keyword evidence="5 6" id="KW-0472">Membrane</keyword>
<keyword evidence="3 6" id="KW-0812">Transmembrane</keyword>
<proteinExistence type="predicted"/>
<keyword evidence="8" id="KW-1185">Reference proteome</keyword>